<protein>
    <submittedName>
        <fullName evidence="2">Crotonobetainyl-CoA:carnitine CoA-transferase CaiB-like acyl-CoA transferase</fullName>
    </submittedName>
</protein>
<dbReference type="Gene3D" id="3.40.50.10540">
    <property type="entry name" value="Crotonobetainyl-coa:carnitine coa-transferase, domain 1"/>
    <property type="match status" value="1"/>
</dbReference>
<dbReference type="RefSeq" id="WP_184064525.1">
    <property type="nucleotide sequence ID" value="NZ_JACHNZ010000003.1"/>
</dbReference>
<dbReference type="InterPro" id="IPR050483">
    <property type="entry name" value="CoA-transferase_III_domain"/>
</dbReference>
<organism evidence="2 3">
    <name type="scientific">Sphingosinicella soli</name>
    <dbReference type="NCBI Taxonomy" id="333708"/>
    <lineage>
        <taxon>Bacteria</taxon>
        <taxon>Pseudomonadati</taxon>
        <taxon>Pseudomonadota</taxon>
        <taxon>Alphaproteobacteria</taxon>
        <taxon>Sphingomonadales</taxon>
        <taxon>Sphingosinicellaceae</taxon>
        <taxon>Sphingosinicella</taxon>
    </lineage>
</organism>
<proteinExistence type="predicted"/>
<name>A0A7W7F7Q8_9SPHN</name>
<dbReference type="PANTHER" id="PTHR48207">
    <property type="entry name" value="SUCCINATE--HYDROXYMETHYLGLUTARATE COA-TRANSFERASE"/>
    <property type="match status" value="1"/>
</dbReference>
<dbReference type="Proteomes" id="UP000566324">
    <property type="component" value="Unassembled WGS sequence"/>
</dbReference>
<evidence type="ECO:0000313" key="3">
    <source>
        <dbReference type="Proteomes" id="UP000566324"/>
    </source>
</evidence>
<dbReference type="PANTHER" id="PTHR48207:SF4">
    <property type="entry name" value="BLL6097 PROTEIN"/>
    <property type="match status" value="1"/>
</dbReference>
<comment type="caution">
    <text evidence="2">The sequence shown here is derived from an EMBL/GenBank/DDBJ whole genome shotgun (WGS) entry which is preliminary data.</text>
</comment>
<keyword evidence="3" id="KW-1185">Reference proteome</keyword>
<dbReference type="SUPFAM" id="SSF89796">
    <property type="entry name" value="CoA-transferase family III (CaiB/BaiF)"/>
    <property type="match status" value="1"/>
</dbReference>
<dbReference type="Gene3D" id="3.30.1540.10">
    <property type="entry name" value="formyl-coa transferase, domain 3"/>
    <property type="match status" value="1"/>
</dbReference>
<keyword evidence="1 2" id="KW-0808">Transferase</keyword>
<reference evidence="2 3" key="1">
    <citation type="submission" date="2020-08" db="EMBL/GenBank/DDBJ databases">
        <title>Genomic Encyclopedia of Type Strains, Phase IV (KMG-IV): sequencing the most valuable type-strain genomes for metagenomic binning, comparative biology and taxonomic classification.</title>
        <authorList>
            <person name="Goeker M."/>
        </authorList>
    </citation>
    <scope>NUCLEOTIDE SEQUENCE [LARGE SCALE GENOMIC DNA]</scope>
    <source>
        <strain evidence="2 3">DSM 17328</strain>
    </source>
</reference>
<accession>A0A7W7F7Q8</accession>
<evidence type="ECO:0000256" key="1">
    <source>
        <dbReference type="ARBA" id="ARBA00022679"/>
    </source>
</evidence>
<dbReference type="EMBL" id="JACHNZ010000003">
    <property type="protein sequence ID" value="MBB4630863.1"/>
    <property type="molecule type" value="Genomic_DNA"/>
</dbReference>
<sequence length="398" mass="42752">MLPLLDGIRVIEVGAVVLGPYASQLLADLGADVIKVEPLEGDIARQAFPHGEGGGALFVNNNRNKRMLAIDLKAPEGRAAFAALLKTADVLFHNMRIDAADRLGLGFETAAAINPRIIHCAAVGFGQRGPYRDRPAFDDIIQAAAGIAGLGIAAGGEPRFVLTILADKIAALHAVYGILAALVARANGREGAIKVEVPMFEALTAFLLNEHLAAATFDREGAVGYPRILSPNRRPFRSADGWIAVLPYTDRQWRAFLAEIGREDVAEEDWFKDARQRAARIDTLYALVAESLAARTTADWIAALSARDVPCSEVKTLEGLLTDPHLSQLGFFDVPETWPEGVVRSLPQAVLFDGFEPRPDTPPRGLGEDSRAILRETGMPESDIDALIATGVVKSAPD</sequence>
<evidence type="ECO:0000313" key="2">
    <source>
        <dbReference type="EMBL" id="MBB4630863.1"/>
    </source>
</evidence>
<dbReference type="Pfam" id="PF02515">
    <property type="entry name" value="CoA_transf_3"/>
    <property type="match status" value="1"/>
</dbReference>
<dbReference type="InterPro" id="IPR003673">
    <property type="entry name" value="CoA-Trfase_fam_III"/>
</dbReference>
<dbReference type="InterPro" id="IPR023606">
    <property type="entry name" value="CoA-Trfase_III_dom_1_sf"/>
</dbReference>
<dbReference type="InterPro" id="IPR044855">
    <property type="entry name" value="CoA-Trfase_III_dom3_sf"/>
</dbReference>
<gene>
    <name evidence="2" type="ORF">GGQ98_000468</name>
</gene>
<dbReference type="AlphaFoldDB" id="A0A7W7F7Q8"/>
<dbReference type="GO" id="GO:0008410">
    <property type="term" value="F:CoA-transferase activity"/>
    <property type="evidence" value="ECO:0007669"/>
    <property type="project" value="TreeGrafter"/>
</dbReference>